<evidence type="ECO:0000259" key="1">
    <source>
        <dbReference type="Pfam" id="PF03118"/>
    </source>
</evidence>
<dbReference type="SUPFAM" id="SSF47789">
    <property type="entry name" value="C-terminal domain of RNA polymerase alpha subunit"/>
    <property type="match status" value="1"/>
</dbReference>
<dbReference type="GO" id="GO:0003899">
    <property type="term" value="F:DNA-directed RNA polymerase activity"/>
    <property type="evidence" value="ECO:0007669"/>
    <property type="project" value="InterPro"/>
</dbReference>
<dbReference type="RefSeq" id="WP_228298349.1">
    <property type="nucleotide sequence ID" value="NZ_AP023418.1"/>
</dbReference>
<organism evidence="2 3">
    <name type="scientific">Vescimonas coprocola</name>
    <dbReference type="NCBI Taxonomy" id="2714355"/>
    <lineage>
        <taxon>Bacteria</taxon>
        <taxon>Bacillati</taxon>
        <taxon>Bacillota</taxon>
        <taxon>Clostridia</taxon>
        <taxon>Eubacteriales</taxon>
        <taxon>Oscillospiraceae</taxon>
        <taxon>Vescimonas</taxon>
    </lineage>
</organism>
<dbReference type="GO" id="GO:0003677">
    <property type="term" value="F:DNA binding"/>
    <property type="evidence" value="ECO:0007669"/>
    <property type="project" value="InterPro"/>
</dbReference>
<name>A0A810Q7Z1_9FIRM</name>
<dbReference type="EMBL" id="AP023418">
    <property type="protein sequence ID" value="BCK81611.1"/>
    <property type="molecule type" value="Genomic_DNA"/>
</dbReference>
<protein>
    <recommendedName>
        <fullName evidence="1">RNA polymerase alpha subunit C-terminal domain-containing protein</fullName>
    </recommendedName>
</protein>
<dbReference type="Pfam" id="PF03118">
    <property type="entry name" value="RNA_pol_A_CTD"/>
    <property type="match status" value="1"/>
</dbReference>
<gene>
    <name evidence="2" type="ORF">MM50RIKEN_13740</name>
</gene>
<dbReference type="KEGG" id="vcop:MM50RIKEN_13740"/>
<reference evidence="2" key="1">
    <citation type="submission" date="2020-09" db="EMBL/GenBank/DDBJ databases">
        <title>New species isolated from human feces.</title>
        <authorList>
            <person name="Kitahara M."/>
            <person name="Shigeno Y."/>
            <person name="Shime M."/>
            <person name="Matsumoto Y."/>
            <person name="Nakamura S."/>
            <person name="Motooka D."/>
            <person name="Fukuoka S."/>
            <person name="Nishikawa H."/>
            <person name="Benno Y."/>
        </authorList>
    </citation>
    <scope>NUCLEOTIDE SEQUENCE</scope>
    <source>
        <strain evidence="2">MM50</strain>
    </source>
</reference>
<sequence>MARGKYKRKRERSRMRATMIEELNLPARIVNRLRGANIFTLADLVTYSEKELATLPGVGKVALEGIVEAVQQHGAHLKDE</sequence>
<keyword evidence="3" id="KW-1185">Reference proteome</keyword>
<evidence type="ECO:0000313" key="3">
    <source>
        <dbReference type="Proteomes" id="UP000681035"/>
    </source>
</evidence>
<dbReference type="AlphaFoldDB" id="A0A810Q7Z1"/>
<dbReference type="Gene3D" id="1.10.150.20">
    <property type="entry name" value="5' to 3' exonuclease, C-terminal subdomain"/>
    <property type="match status" value="1"/>
</dbReference>
<proteinExistence type="predicted"/>
<dbReference type="Proteomes" id="UP000681035">
    <property type="component" value="Chromosome"/>
</dbReference>
<dbReference type="GO" id="GO:0006351">
    <property type="term" value="P:DNA-templated transcription"/>
    <property type="evidence" value="ECO:0007669"/>
    <property type="project" value="InterPro"/>
</dbReference>
<accession>A0A810Q7Z1</accession>
<dbReference type="InterPro" id="IPR011260">
    <property type="entry name" value="RNAP_asu_C"/>
</dbReference>
<evidence type="ECO:0000313" key="2">
    <source>
        <dbReference type="EMBL" id="BCK81611.1"/>
    </source>
</evidence>
<feature type="domain" description="RNA polymerase alpha subunit C-terminal" evidence="1">
    <location>
        <begin position="10"/>
        <end position="71"/>
    </location>
</feature>